<gene>
    <name evidence="3" type="ORF">FEJ81_11200</name>
</gene>
<evidence type="ECO:0000256" key="1">
    <source>
        <dbReference type="ARBA" id="ARBA00023186"/>
    </source>
</evidence>
<dbReference type="Gene3D" id="1.10.3480.10">
    <property type="entry name" value="TorD-like"/>
    <property type="match status" value="1"/>
</dbReference>
<dbReference type="InterPro" id="IPR036411">
    <property type="entry name" value="TorD-like_sf"/>
</dbReference>
<dbReference type="GeneID" id="40265847"/>
<evidence type="ECO:0000313" key="3">
    <source>
        <dbReference type="EMBL" id="QCS42896.1"/>
    </source>
</evidence>
<feature type="region of interest" description="Disordered" evidence="2">
    <location>
        <begin position="215"/>
        <end position="234"/>
    </location>
</feature>
<dbReference type="AlphaFoldDB" id="A0A4V1FZS8"/>
<dbReference type="EMBL" id="CP040330">
    <property type="protein sequence ID" value="QCS42896.1"/>
    <property type="molecule type" value="Genomic_DNA"/>
</dbReference>
<dbReference type="PANTHER" id="PTHR34227:SF1">
    <property type="entry name" value="DIMETHYL SULFOXIDE REDUCTASE CHAPERONE-RELATED"/>
    <property type="match status" value="1"/>
</dbReference>
<dbReference type="Proteomes" id="UP000302218">
    <property type="component" value="Chromosome"/>
</dbReference>
<proteinExistence type="predicted"/>
<protein>
    <recommendedName>
        <fullName evidence="5">Molecular chaperone</fullName>
    </recommendedName>
</protein>
<reference evidence="4" key="1">
    <citation type="submission" date="2019-05" db="EMBL/GenBank/DDBJ databases">
        <title>Genome sequence and methylation pattern of the halophilic Archaeon Natrinema versiforme BOL5-4.</title>
        <authorList>
            <person name="DasSarma P."/>
            <person name="Anton B.P."/>
            <person name="DasSarma S.L."/>
            <person name="Martinez F.L."/>
            <person name="Guzman D."/>
            <person name="Roberts R.J."/>
            <person name="DasSarma S."/>
        </authorList>
    </citation>
    <scope>NUCLEOTIDE SEQUENCE [LARGE SCALE GENOMIC DNA]</scope>
    <source>
        <strain evidence="4">BOL5-4</strain>
    </source>
</reference>
<dbReference type="SUPFAM" id="SSF89155">
    <property type="entry name" value="TorD-like"/>
    <property type="match status" value="1"/>
</dbReference>
<dbReference type="InterPro" id="IPR050289">
    <property type="entry name" value="TorD/DmsD_chaperones"/>
</dbReference>
<organism evidence="3 4">
    <name type="scientific">Natrinema versiforme</name>
    <dbReference type="NCBI Taxonomy" id="88724"/>
    <lineage>
        <taxon>Archaea</taxon>
        <taxon>Methanobacteriati</taxon>
        <taxon>Methanobacteriota</taxon>
        <taxon>Stenosarchaea group</taxon>
        <taxon>Halobacteria</taxon>
        <taxon>Halobacteriales</taxon>
        <taxon>Natrialbaceae</taxon>
        <taxon>Natrinema</taxon>
    </lineage>
</organism>
<name>A0A4V1FZS8_9EURY</name>
<sequence length="234" mass="25040">MTPTTHTADSDYHAARATLYCAAAAALTYPSEETVSELLDPEAREGIERAAEQLTVSAEATALLEALEETPVEDLQVAYNQLFGLPSDDGTYAVIPYEAHYTTRDEISSEQRRIATVVGLMEEFGLEPSDDFAERQDHVAAELELAQVLAGQRAVALESGEAAAAERVGRAEATVLADHLVEFVPALAHDLRRATEEDAYAAAADLLEELVTYDNGQHPEPTVSAEAANGGEAP</sequence>
<evidence type="ECO:0000313" key="4">
    <source>
        <dbReference type="Proteomes" id="UP000302218"/>
    </source>
</evidence>
<accession>A0A4V1FZS8</accession>
<evidence type="ECO:0008006" key="5">
    <source>
        <dbReference type="Google" id="ProtNLM"/>
    </source>
</evidence>
<dbReference type="KEGG" id="nvr:FEJ81_11200"/>
<evidence type="ECO:0000256" key="2">
    <source>
        <dbReference type="SAM" id="MobiDB-lite"/>
    </source>
</evidence>
<dbReference type="OrthoDB" id="320758at2157"/>
<dbReference type="RefSeq" id="WP_138245371.1">
    <property type="nucleotide sequence ID" value="NZ_CP040330.1"/>
</dbReference>
<dbReference type="PANTHER" id="PTHR34227">
    <property type="entry name" value="CHAPERONE PROTEIN YCDY"/>
    <property type="match status" value="1"/>
</dbReference>
<dbReference type="Pfam" id="PF02613">
    <property type="entry name" value="Nitrate_red_del"/>
    <property type="match status" value="1"/>
</dbReference>
<keyword evidence="1" id="KW-0143">Chaperone</keyword>
<dbReference type="InterPro" id="IPR020945">
    <property type="entry name" value="DMSO/NO3_reduct_chaperone"/>
</dbReference>